<dbReference type="EMBL" id="JAUTXU010000044">
    <property type="protein sequence ID" value="KAK3716218.1"/>
    <property type="molecule type" value="Genomic_DNA"/>
</dbReference>
<accession>A0ACC3NFT0</accession>
<keyword evidence="2" id="KW-1185">Reference proteome</keyword>
<evidence type="ECO:0000313" key="1">
    <source>
        <dbReference type="EMBL" id="KAK3716218.1"/>
    </source>
</evidence>
<reference evidence="1" key="1">
    <citation type="submission" date="2023-07" db="EMBL/GenBank/DDBJ databases">
        <title>Black Yeasts Isolated from many extreme environments.</title>
        <authorList>
            <person name="Coleine C."/>
            <person name="Stajich J.E."/>
            <person name="Selbmann L."/>
        </authorList>
    </citation>
    <scope>NUCLEOTIDE SEQUENCE</scope>
    <source>
        <strain evidence="1">CCFEE 5714</strain>
    </source>
</reference>
<name>A0ACC3NFT0_9PEZI</name>
<comment type="caution">
    <text evidence="1">The sequence shown here is derived from an EMBL/GenBank/DDBJ whole genome shotgun (WGS) entry which is preliminary data.</text>
</comment>
<protein>
    <submittedName>
        <fullName evidence="1">Uncharacterized protein</fullName>
    </submittedName>
</protein>
<dbReference type="Proteomes" id="UP001281147">
    <property type="component" value="Unassembled WGS sequence"/>
</dbReference>
<organism evidence="1 2">
    <name type="scientific">Vermiconidia calcicola</name>
    <dbReference type="NCBI Taxonomy" id="1690605"/>
    <lineage>
        <taxon>Eukaryota</taxon>
        <taxon>Fungi</taxon>
        <taxon>Dikarya</taxon>
        <taxon>Ascomycota</taxon>
        <taxon>Pezizomycotina</taxon>
        <taxon>Dothideomycetes</taxon>
        <taxon>Dothideomycetidae</taxon>
        <taxon>Mycosphaerellales</taxon>
        <taxon>Extremaceae</taxon>
        <taxon>Vermiconidia</taxon>
    </lineage>
</organism>
<gene>
    <name evidence="1" type="ORF">LTR37_006663</name>
</gene>
<sequence>MWLISGRRTPKYLTSSTLWYSGIFAAAATFDAGVKKQRKEQWDRAIADVKQELGQPATAGSERRTALYEEAQTKVEDGFDQYKPFEDAWEGEDVFRNTDPERQRPQWPANTGPPLRLYHLSPDSLYAAEEVKKRAAQTRWTAKKLAAVQASTDVLLFRVFLDLRRRGVSAEAAQAVPDDYAKYLLQEYHILSDELRARKEKLEVIKNAKDPALSDVKLPDQHTNICNFKQDDSGSYRYISQNLNVSLQTLFNQQRTGQLSAPALLAKLSYNLAFSSAPPNLDTYNTLLLGLSRMNEHTLVKSVISSMHQSHIRVNEVSMAAILDHYTAANQLTHFIRQVERMRGKHGGPALARADIWINEASSGRLIRKADQPEKVIQLPYPTPHVFKSVIAGVIKFAGFDNALSICRGMSREGWGLCMAGLTPLLRDCAERSDWDHGQAVWSEILALKSKSRRKKGSIWESERIGLNTYASMLRLCSRCKRKDVFDQIWSQATGTHSRHTERLARLVKGRRIAVNVSKEPMEQSGGTSNHEAVSEYTNHRSISNCEQMHEAASSSMDKLGEQGLQVQPKDYPARASPSKACEVISALRSREVGPEALESRPSVSPTTVAAPIPASKTPAVQSSYVLEEQLFGNLPPSHELDEYELRERPMAIYGG</sequence>
<proteinExistence type="predicted"/>
<evidence type="ECO:0000313" key="2">
    <source>
        <dbReference type="Proteomes" id="UP001281147"/>
    </source>
</evidence>